<keyword evidence="2" id="KW-1185">Reference proteome</keyword>
<evidence type="ECO:0000259" key="1">
    <source>
        <dbReference type="Pfam" id="PF20478"/>
    </source>
</evidence>
<protein>
    <submittedName>
        <fullName evidence="3">Uncharacterized protein LOC111109113</fullName>
    </submittedName>
</protein>
<dbReference type="GeneID" id="111109113"/>
<sequence length="131" mass="15005">MAPVQKLHDVHVKDVSFDDPRMNICCQQSPCITTKAEFRNLCLRHDVLEVANILNWSHQFNRAPSFAPSTFRNQAYRNFVLWQHGPMGAGMWVPVPACVHVQSCKRKIPQPKDNTGATIPQIQRILNKKMN</sequence>
<dbReference type="Pfam" id="PF20478">
    <property type="entry name" value="P2RX7_C"/>
    <property type="match status" value="1"/>
</dbReference>
<dbReference type="AlphaFoldDB" id="A0A8B8BDQ4"/>
<reference evidence="3" key="1">
    <citation type="submission" date="2025-08" db="UniProtKB">
        <authorList>
            <consortium name="RefSeq"/>
        </authorList>
    </citation>
    <scope>IDENTIFICATION</scope>
    <source>
        <tissue evidence="3">Whole sample</tissue>
    </source>
</reference>
<feature type="domain" description="P2X purinoreceptor 7 intracellular" evidence="1">
    <location>
        <begin position="21"/>
        <end position="111"/>
    </location>
</feature>
<proteinExistence type="predicted"/>
<dbReference type="InterPro" id="IPR046815">
    <property type="entry name" value="P2RX7_C"/>
</dbReference>
<dbReference type="Proteomes" id="UP000694844">
    <property type="component" value="Chromosome 8"/>
</dbReference>
<dbReference type="PANTHER" id="PTHR36981">
    <property type="entry name" value="ZGC:195170"/>
    <property type="match status" value="1"/>
</dbReference>
<evidence type="ECO:0000313" key="2">
    <source>
        <dbReference type="Proteomes" id="UP000694844"/>
    </source>
</evidence>
<gene>
    <name evidence="3" type="primary">LOC111109113</name>
</gene>
<dbReference type="PANTHER" id="PTHR36981:SF1">
    <property type="entry name" value="P2X PURINORECEPTOR 7 INTRACELLULAR DOMAIN-CONTAINING PROTEIN"/>
    <property type="match status" value="1"/>
</dbReference>
<dbReference type="RefSeq" id="XP_022300909.1">
    <property type="nucleotide sequence ID" value="XM_022445201.1"/>
</dbReference>
<evidence type="ECO:0000313" key="3">
    <source>
        <dbReference type="RefSeq" id="XP_022300909.1"/>
    </source>
</evidence>
<name>A0A8B8BDQ4_CRAVI</name>
<accession>A0A8B8BDQ4</accession>
<dbReference type="KEGG" id="cvn:111109113"/>
<organism evidence="2 3">
    <name type="scientific">Crassostrea virginica</name>
    <name type="common">Eastern oyster</name>
    <dbReference type="NCBI Taxonomy" id="6565"/>
    <lineage>
        <taxon>Eukaryota</taxon>
        <taxon>Metazoa</taxon>
        <taxon>Spiralia</taxon>
        <taxon>Lophotrochozoa</taxon>
        <taxon>Mollusca</taxon>
        <taxon>Bivalvia</taxon>
        <taxon>Autobranchia</taxon>
        <taxon>Pteriomorphia</taxon>
        <taxon>Ostreida</taxon>
        <taxon>Ostreoidea</taxon>
        <taxon>Ostreidae</taxon>
        <taxon>Crassostrea</taxon>
    </lineage>
</organism>